<name>A0ABV4JYU5_9BACT</name>
<proteinExistence type="predicted"/>
<protein>
    <submittedName>
        <fullName evidence="1">Uncharacterized protein</fullName>
    </submittedName>
</protein>
<gene>
    <name evidence="1" type="ORF">AB6M95_03890</name>
</gene>
<organism evidence="1 2">
    <name type="scientific">Pseudodesulfovibrio karagichevae</name>
    <dbReference type="NCBI Taxonomy" id="3239305"/>
    <lineage>
        <taxon>Bacteria</taxon>
        <taxon>Pseudomonadati</taxon>
        <taxon>Thermodesulfobacteriota</taxon>
        <taxon>Desulfovibrionia</taxon>
        <taxon>Desulfovibrionales</taxon>
        <taxon>Desulfovibrionaceae</taxon>
    </lineage>
</organism>
<sequence length="309" mass="33155">MADFAWNGIGLAAPPGWEPSAIERDGLFLADSLGPVCELKWNRVQGTFSFDKHLRKLTKGNREAVVSVADSAETPAAWAGAVDRLARSGLRAKSFLWRADGSRGLGAALHHPGTGLACLIQFFIRTEADEPRAAEVLATLRDFTGGKTVPWAMFGLAARVPADFVLDTFSFRPGHYRVAWWRPASGKPGGRVPAGKGPGTHLDFERFAPASVLLKGTTLEAWCRERLAHAPPKFVAVDNGPGRVAWRGAAKTSLLRKALRREIKTCGRAWTPDAGNAVLAVTAEGTAPLAESTFNDICGSFTLVPEETA</sequence>
<keyword evidence="2" id="KW-1185">Reference proteome</keyword>
<evidence type="ECO:0000313" key="2">
    <source>
        <dbReference type="Proteomes" id="UP001568698"/>
    </source>
</evidence>
<dbReference type="EMBL" id="JBGLYH010000006">
    <property type="protein sequence ID" value="MEZ7195879.1"/>
    <property type="molecule type" value="Genomic_DNA"/>
</dbReference>
<reference evidence="1 2" key="1">
    <citation type="submission" date="2024-08" db="EMBL/GenBank/DDBJ databases">
        <title>Sulfate-reducing bacteria isolated from formation water of the oil field in Kazakhstan and description of Pseudodesulfovibrio sp.</title>
        <authorList>
            <person name="Bidzhieva S.K."/>
            <person name="Tourova T.P."/>
            <person name="Grouzdev D.S."/>
            <person name="Beletsky A.V."/>
            <person name="Sokolova D.S."/>
            <person name="Samigullina S.R."/>
            <person name="Poltaraus A.B."/>
            <person name="Avtukh A.N."/>
            <person name="Tereshina V.M."/>
            <person name="Zhaparov N.S."/>
            <person name="Mardanov A.V."/>
            <person name="Nazina T.N."/>
        </authorList>
    </citation>
    <scope>NUCLEOTIDE SEQUENCE [LARGE SCALE GENOMIC DNA]</scope>
    <source>
        <strain evidence="1 2">9FUS</strain>
    </source>
</reference>
<accession>A0ABV4JYU5</accession>
<evidence type="ECO:0000313" key="1">
    <source>
        <dbReference type="EMBL" id="MEZ7195879.1"/>
    </source>
</evidence>
<comment type="caution">
    <text evidence="1">The sequence shown here is derived from an EMBL/GenBank/DDBJ whole genome shotgun (WGS) entry which is preliminary data.</text>
</comment>
<dbReference type="Proteomes" id="UP001568698">
    <property type="component" value="Unassembled WGS sequence"/>
</dbReference>
<dbReference type="RefSeq" id="WP_371385421.1">
    <property type="nucleotide sequence ID" value="NZ_JBGLYH010000006.1"/>
</dbReference>